<dbReference type="SUPFAM" id="SSF53756">
    <property type="entry name" value="UDP-Glycosyltransferase/glycogen phosphorylase"/>
    <property type="match status" value="1"/>
</dbReference>
<name>A0A1X7FJH0_9HYPH</name>
<dbReference type="RefSeq" id="WP_085423237.1">
    <property type="nucleotide sequence ID" value="NZ_FXAF01000006.1"/>
</dbReference>
<sequence>MNGKVVVSQLGARMHYAVPRIFASHGRLAHFYTDICATKGWPRIVGSLPPALFPAPVKRLAGRRPKGVPGELTTVFSSFGIRSALRRMQVRDVIEETAHAVWAGSIFSRMVAQSGFHDASGLYAFSGDALEQMHAAKRRGLWTAVEQMIAPRDVVEMLMDREMQRFPAWAGLPRSNPHARVFANREKAEWALADYIVCPSDFVRQHVIACGGPGERCVVVPYGVNPAFTIDRKARPPGPLRVLTVGEVGIRKGSPYVAEAARLVGGAATFRMAGRLSISESARQEISQWVDLRGIVPRTQIAEEFRWADVFLLPSLCEGSATAVYEALAAGLPVITTENTGTVVRDGIDGFIVPICDAEAIALAVERLAADDGLRRSMSAHASARAADFTVEAYGKRLLAALSNANASRSAAPAKVYTFPDTQNQRRIL</sequence>
<dbReference type="EMBL" id="FXAF01000006">
    <property type="protein sequence ID" value="SMF52858.1"/>
    <property type="molecule type" value="Genomic_DNA"/>
</dbReference>
<gene>
    <name evidence="3" type="ORF">SAMN02982989_3156</name>
</gene>
<dbReference type="CDD" id="cd03801">
    <property type="entry name" value="GT4_PimA-like"/>
    <property type="match status" value="1"/>
</dbReference>
<evidence type="ECO:0000313" key="4">
    <source>
        <dbReference type="Proteomes" id="UP000192903"/>
    </source>
</evidence>
<evidence type="ECO:0000256" key="2">
    <source>
        <dbReference type="ARBA" id="ARBA00022679"/>
    </source>
</evidence>
<keyword evidence="2 3" id="KW-0808">Transferase</keyword>
<dbReference type="Proteomes" id="UP000192903">
    <property type="component" value="Unassembled WGS sequence"/>
</dbReference>
<dbReference type="PANTHER" id="PTHR12526">
    <property type="entry name" value="GLYCOSYLTRANSFERASE"/>
    <property type="match status" value="1"/>
</dbReference>
<dbReference type="GO" id="GO:0016757">
    <property type="term" value="F:glycosyltransferase activity"/>
    <property type="evidence" value="ECO:0007669"/>
    <property type="project" value="UniProtKB-KW"/>
</dbReference>
<organism evidence="3 4">
    <name type="scientific">Xaviernesmea oryzae</name>
    <dbReference type="NCBI Taxonomy" id="464029"/>
    <lineage>
        <taxon>Bacteria</taxon>
        <taxon>Pseudomonadati</taxon>
        <taxon>Pseudomonadota</taxon>
        <taxon>Alphaproteobacteria</taxon>
        <taxon>Hyphomicrobiales</taxon>
        <taxon>Rhizobiaceae</taxon>
        <taxon>Rhizobium/Agrobacterium group</taxon>
        <taxon>Xaviernesmea</taxon>
    </lineage>
</organism>
<dbReference type="AlphaFoldDB" id="A0A1X7FJH0"/>
<protein>
    <submittedName>
        <fullName evidence="3">Glycosyltransferase involved in cell wall bisynthesis</fullName>
    </submittedName>
</protein>
<accession>A0A1X7FJH0</accession>
<evidence type="ECO:0000256" key="1">
    <source>
        <dbReference type="ARBA" id="ARBA00022676"/>
    </source>
</evidence>
<dbReference type="PANTHER" id="PTHR12526:SF510">
    <property type="entry name" value="D-INOSITOL 3-PHOSPHATE GLYCOSYLTRANSFERASE"/>
    <property type="match status" value="1"/>
</dbReference>
<dbReference type="STRING" id="464029.SAMN02982989_3156"/>
<keyword evidence="1" id="KW-0328">Glycosyltransferase</keyword>
<evidence type="ECO:0000313" key="3">
    <source>
        <dbReference type="EMBL" id="SMF52858.1"/>
    </source>
</evidence>
<keyword evidence="4" id="KW-1185">Reference proteome</keyword>
<reference evidence="4" key="1">
    <citation type="submission" date="2017-04" db="EMBL/GenBank/DDBJ databases">
        <authorList>
            <person name="Varghese N."/>
            <person name="Submissions S."/>
        </authorList>
    </citation>
    <scope>NUCLEOTIDE SEQUENCE [LARGE SCALE GENOMIC DNA]</scope>
    <source>
        <strain evidence="4">B4P</strain>
    </source>
</reference>
<proteinExistence type="predicted"/>
<dbReference type="OrthoDB" id="9781738at2"/>
<dbReference type="Pfam" id="PF13692">
    <property type="entry name" value="Glyco_trans_1_4"/>
    <property type="match status" value="1"/>
</dbReference>
<dbReference type="Gene3D" id="3.40.50.2000">
    <property type="entry name" value="Glycogen Phosphorylase B"/>
    <property type="match status" value="2"/>
</dbReference>